<dbReference type="Pfam" id="PF00995">
    <property type="entry name" value="Sec1"/>
    <property type="match status" value="1"/>
</dbReference>
<feature type="non-terminal residue" evidence="3">
    <location>
        <position position="184"/>
    </location>
</feature>
<dbReference type="EMBL" id="VWZI01017298">
    <property type="protein sequence ID" value="NXG50083.1"/>
    <property type="molecule type" value="Genomic_DNA"/>
</dbReference>
<keyword evidence="2" id="KW-0653">Protein transport</keyword>
<dbReference type="GO" id="GO:0015031">
    <property type="term" value="P:protein transport"/>
    <property type="evidence" value="ECO:0007669"/>
    <property type="project" value="UniProtKB-KW"/>
</dbReference>
<dbReference type="AlphaFoldDB" id="A0A7K9CBV8"/>
<proteinExistence type="inferred from homology"/>
<evidence type="ECO:0000256" key="1">
    <source>
        <dbReference type="ARBA" id="ARBA00009884"/>
    </source>
</evidence>
<evidence type="ECO:0000256" key="2">
    <source>
        <dbReference type="ARBA" id="ARBA00022927"/>
    </source>
</evidence>
<dbReference type="OrthoDB" id="549905at2759"/>
<gene>
    <name evidence="3" type="primary">Scfd2_1</name>
    <name evidence="3" type="ORF">PSIHAE_R07310</name>
</gene>
<keyword evidence="2" id="KW-0813">Transport</keyword>
<feature type="non-terminal residue" evidence="3">
    <location>
        <position position="1"/>
    </location>
</feature>
<name>A0A7K9CBV8_9PICI</name>
<keyword evidence="4" id="KW-1185">Reference proteome</keyword>
<organism evidence="3 4">
    <name type="scientific">Psilopogon haemacephalus</name>
    <name type="common">coppersmith barbet</name>
    <dbReference type="NCBI Taxonomy" id="2585815"/>
    <lineage>
        <taxon>Eukaryota</taxon>
        <taxon>Metazoa</taxon>
        <taxon>Chordata</taxon>
        <taxon>Craniata</taxon>
        <taxon>Vertebrata</taxon>
        <taxon>Euteleostomi</taxon>
        <taxon>Archelosauria</taxon>
        <taxon>Archosauria</taxon>
        <taxon>Dinosauria</taxon>
        <taxon>Saurischia</taxon>
        <taxon>Theropoda</taxon>
        <taxon>Coelurosauria</taxon>
        <taxon>Aves</taxon>
        <taxon>Neognathae</taxon>
        <taxon>Neoaves</taxon>
        <taxon>Telluraves</taxon>
        <taxon>Coraciimorphae</taxon>
        <taxon>Piciformes</taxon>
        <taxon>Megalaimidae</taxon>
        <taxon>Psilopogon</taxon>
    </lineage>
</organism>
<dbReference type="Gene3D" id="3.40.50.1910">
    <property type="match status" value="1"/>
</dbReference>
<protein>
    <submittedName>
        <fullName evidence="3">SCFD2 protein</fullName>
    </submittedName>
</protein>
<reference evidence="3 4" key="1">
    <citation type="submission" date="2019-09" db="EMBL/GenBank/DDBJ databases">
        <title>Bird 10,000 Genomes (B10K) Project - Family phase.</title>
        <authorList>
            <person name="Zhang G."/>
        </authorList>
    </citation>
    <scope>NUCLEOTIDE SEQUENCE [LARGE SCALE GENOMIC DNA]</scope>
    <source>
        <strain evidence="3">B10K-DU-001-24</strain>
        <tissue evidence="3">Muscle</tissue>
    </source>
</reference>
<dbReference type="SUPFAM" id="SSF56815">
    <property type="entry name" value="Sec1/munc18-like (SM) proteins"/>
    <property type="match status" value="1"/>
</dbReference>
<comment type="similarity">
    <text evidence="1">Belongs to the STXBP/unc-18/SEC1 family.</text>
</comment>
<dbReference type="GO" id="GO:0016192">
    <property type="term" value="P:vesicle-mediated transport"/>
    <property type="evidence" value="ECO:0007669"/>
    <property type="project" value="InterPro"/>
</dbReference>
<evidence type="ECO:0000313" key="3">
    <source>
        <dbReference type="EMBL" id="NXG50083.1"/>
    </source>
</evidence>
<dbReference type="Proteomes" id="UP000574528">
    <property type="component" value="Unassembled WGS sequence"/>
</dbReference>
<dbReference type="InterPro" id="IPR036045">
    <property type="entry name" value="Sec1-like_sf"/>
</dbReference>
<accession>A0A7K9CBV8</accession>
<dbReference type="PANTHER" id="PTHR11679">
    <property type="entry name" value="VESICLE PROTEIN SORTING-ASSOCIATED"/>
    <property type="match status" value="1"/>
</dbReference>
<dbReference type="InterPro" id="IPR001619">
    <property type="entry name" value="Sec1-like"/>
</dbReference>
<sequence length="184" mass="19658">GCASSQSLTPEAALGAVDDVFRSLRDVARARSHLKQFSSIHDPGSNTHQASAAFCSLLQHAASTDLTPCASYKPLLKQVVEEICSPERPDPLDIEHLSAGLSDLLKTGFSMFMKVNRPHPGDHPLLILFVLGGVTVSEVKMVKELVASRKPGTQVLLLSSALLTPGRAVELLFATHGLQPDAEI</sequence>
<evidence type="ECO:0000313" key="4">
    <source>
        <dbReference type="Proteomes" id="UP000574528"/>
    </source>
</evidence>
<comment type="caution">
    <text evidence="3">The sequence shown here is derived from an EMBL/GenBank/DDBJ whole genome shotgun (WGS) entry which is preliminary data.</text>
</comment>
<dbReference type="InterPro" id="IPR027482">
    <property type="entry name" value="Sec1-like_dom2"/>
</dbReference>